<evidence type="ECO:0000256" key="1">
    <source>
        <dbReference type="ARBA" id="ARBA00004127"/>
    </source>
</evidence>
<organism evidence="10 11">
    <name type="scientific">Phytophthora rubi</name>
    <dbReference type="NCBI Taxonomy" id="129364"/>
    <lineage>
        <taxon>Eukaryota</taxon>
        <taxon>Sar</taxon>
        <taxon>Stramenopiles</taxon>
        <taxon>Oomycota</taxon>
        <taxon>Peronosporomycetes</taxon>
        <taxon>Peronosporales</taxon>
        <taxon>Peronosporaceae</taxon>
        <taxon>Phytophthora</taxon>
    </lineage>
</organism>
<evidence type="ECO:0000256" key="2">
    <source>
        <dbReference type="ARBA" id="ARBA00006779"/>
    </source>
</evidence>
<feature type="transmembrane region" description="Helical" evidence="8">
    <location>
        <begin position="43"/>
        <end position="61"/>
    </location>
</feature>
<dbReference type="Pfam" id="PF06454">
    <property type="entry name" value="THH1_TOM1-3_dom"/>
    <property type="match status" value="1"/>
</dbReference>
<evidence type="ECO:0000256" key="3">
    <source>
        <dbReference type="ARBA" id="ARBA00022692"/>
    </source>
</evidence>
<feature type="region of interest" description="Disordered" evidence="7">
    <location>
        <begin position="679"/>
        <end position="710"/>
    </location>
</feature>
<feature type="transmembrane region" description="Helical" evidence="8">
    <location>
        <begin position="132"/>
        <end position="153"/>
    </location>
</feature>
<evidence type="ECO:0000256" key="4">
    <source>
        <dbReference type="ARBA" id="ARBA00022989"/>
    </source>
</evidence>
<feature type="compositionally biased region" description="Polar residues" evidence="7">
    <location>
        <begin position="445"/>
        <end position="455"/>
    </location>
</feature>
<dbReference type="Proteomes" id="UP000435112">
    <property type="component" value="Unassembled WGS sequence"/>
</dbReference>
<reference evidence="10 11" key="1">
    <citation type="submission" date="2018-09" db="EMBL/GenBank/DDBJ databases">
        <title>Genomic investigation of the strawberry pathogen Phytophthora fragariae indicates pathogenicity is determined by transcriptional variation in three key races.</title>
        <authorList>
            <person name="Adams T.M."/>
            <person name="Armitage A.D."/>
            <person name="Sobczyk M.K."/>
            <person name="Bates H.J."/>
            <person name="Dunwell J.M."/>
            <person name="Nellist C.F."/>
            <person name="Harrison R.J."/>
        </authorList>
    </citation>
    <scope>NUCLEOTIDE SEQUENCE [LARGE SCALE GENOMIC DNA]</scope>
    <source>
        <strain evidence="10 11">SCRP324</strain>
    </source>
</reference>
<proteinExistence type="inferred from homology"/>
<gene>
    <name evidence="10" type="ORF">PR002_g10980</name>
</gene>
<feature type="compositionally biased region" description="Basic and acidic residues" evidence="7">
    <location>
        <begin position="433"/>
        <end position="444"/>
    </location>
</feature>
<evidence type="ECO:0000256" key="7">
    <source>
        <dbReference type="SAM" id="MobiDB-lite"/>
    </source>
</evidence>
<feature type="region of interest" description="Disordered" evidence="7">
    <location>
        <begin position="433"/>
        <end position="455"/>
    </location>
</feature>
<keyword evidence="3 8" id="KW-0812">Transmembrane</keyword>
<evidence type="ECO:0000256" key="8">
    <source>
        <dbReference type="SAM" id="Phobius"/>
    </source>
</evidence>
<dbReference type="PANTHER" id="PTHR31142:SF3">
    <property type="entry name" value="THH1_TOM1_TOM3 DOMAIN-CONTAINING PROTEIN"/>
    <property type="match status" value="1"/>
</dbReference>
<keyword evidence="6" id="KW-0175">Coiled coil</keyword>
<dbReference type="AlphaFoldDB" id="A0A6A3M3K5"/>
<comment type="similarity">
    <text evidence="2">Belongs to the plant tobamovirus multiplication TOM1 protein family.</text>
</comment>
<feature type="transmembrane region" description="Helical" evidence="8">
    <location>
        <begin position="174"/>
        <end position="198"/>
    </location>
</feature>
<sequence>MPLFLANLAMASYFLALCYVLITAMTVNKYMELRGVLKRHQHTTWSTVQLLILSVALGSFFRSATFSTLCIFDSQATADLPTGISDTNPWTRGGLPPAYGGEHAEDADGPTRGQAGSHAQAELDFYNKVVAVLFNLPDFLFVSSYLLLVLVWAEAFQSSRRHWFSAAVFRRKWMIFYLVFNGGMYLAQLVLYASLFLLDKNGIFDDEKQDRLSVIPAMIFYLVAAADLFLPIIIFSTWLYLTLSLSGFPFKSPSAKFRLQRVGQLVMAWSCGRILYSVMTLLTFTKGWFNVHREQASTQAMLLVGAISNNQKNILQLHLETHPSPFQPSPVLVQLLQNDRRRRSGSDLAASAKRKQQLKSADYLDRKFESEIRQHYELENAQNCGRWKQFHFQASEARRRLASGIERDFRQFCYQIGASPGEVLQPSERIEQLRQGDNQQKDDPASSTSNLATGASSTTISIEDILRVHLAHEWVHQERFNIQEAFTNQTKKLQEDLDTFSNQQETRFSEERHKVLSASTEGHLQPENESTSVKHSRRKTSSHFQSNTKRGMLVQTAPPLRIDPTDDGEDQVQWTASSKVRTGSRITRSDVDKTQERLAELERRLQIRKEVAEAKRKDGMQWIGRQCAHMFAQLDCKETEARVVGMMLKEELKELGTLRGRVSEIVAILEKVSKISSGLPRLPSSNSANRFPQKIKKNNENKDVVQLNRK</sequence>
<feature type="compositionally biased region" description="Polar residues" evidence="7">
    <location>
        <begin position="517"/>
        <end position="533"/>
    </location>
</feature>
<keyword evidence="5 8" id="KW-0472">Membrane</keyword>
<comment type="subcellular location">
    <subcellularLocation>
        <location evidence="1">Endomembrane system</location>
        <topology evidence="1">Multi-pass membrane protein</topology>
    </subcellularLocation>
</comment>
<feature type="domain" description="THH1/TOM1/TOM3" evidence="9">
    <location>
        <begin position="130"/>
        <end position="281"/>
    </location>
</feature>
<comment type="caution">
    <text evidence="10">The sequence shown here is derived from an EMBL/GenBank/DDBJ whole genome shotgun (WGS) entry which is preliminary data.</text>
</comment>
<dbReference type="OrthoDB" id="161981at2759"/>
<evidence type="ECO:0000259" key="9">
    <source>
        <dbReference type="Pfam" id="PF06454"/>
    </source>
</evidence>
<feature type="region of interest" description="Disordered" evidence="7">
    <location>
        <begin position="498"/>
        <end position="548"/>
    </location>
</feature>
<dbReference type="PANTHER" id="PTHR31142">
    <property type="entry name" value="TOBAMOVIRUS MULTIPLICATION PROTEIN 1-LIKE ISOFORM X1"/>
    <property type="match status" value="1"/>
</dbReference>
<evidence type="ECO:0000256" key="6">
    <source>
        <dbReference type="SAM" id="Coils"/>
    </source>
</evidence>
<dbReference type="GO" id="GO:0012505">
    <property type="term" value="C:endomembrane system"/>
    <property type="evidence" value="ECO:0007669"/>
    <property type="project" value="UniProtKB-SubCell"/>
</dbReference>
<feature type="coiled-coil region" evidence="6">
    <location>
        <begin position="584"/>
        <end position="618"/>
    </location>
</feature>
<protein>
    <recommendedName>
        <fullName evidence="9">THH1/TOM1/TOM3 domain-containing protein</fullName>
    </recommendedName>
</protein>
<accession>A0A6A3M3K5</accession>
<name>A0A6A3M3K5_9STRA</name>
<feature type="transmembrane region" description="Helical" evidence="8">
    <location>
        <begin position="218"/>
        <end position="241"/>
    </location>
</feature>
<dbReference type="EMBL" id="QXFU01000641">
    <property type="protein sequence ID" value="KAE9026196.1"/>
    <property type="molecule type" value="Genomic_DNA"/>
</dbReference>
<evidence type="ECO:0000313" key="11">
    <source>
        <dbReference type="Proteomes" id="UP000435112"/>
    </source>
</evidence>
<feature type="transmembrane region" description="Helical" evidence="8">
    <location>
        <begin position="12"/>
        <end position="31"/>
    </location>
</feature>
<dbReference type="InterPro" id="IPR040226">
    <property type="entry name" value="THH1/TOM1/TOM3"/>
</dbReference>
<evidence type="ECO:0000313" key="10">
    <source>
        <dbReference type="EMBL" id="KAE9026196.1"/>
    </source>
</evidence>
<dbReference type="InterPro" id="IPR009457">
    <property type="entry name" value="THH1/TOM1/TOM3_dom"/>
</dbReference>
<evidence type="ECO:0000256" key="5">
    <source>
        <dbReference type="ARBA" id="ARBA00023136"/>
    </source>
</evidence>
<keyword evidence="4 8" id="KW-1133">Transmembrane helix</keyword>